<dbReference type="EnsemblMetazoa" id="XM_011404503.2">
    <property type="protein sequence ID" value="XP_011402805.2"/>
    <property type="gene ID" value="LOC105312116"/>
</dbReference>
<dbReference type="KEGG" id="aqu:105312116"/>
<dbReference type="OrthoDB" id="200110at2759"/>
<dbReference type="PANTHER" id="PTHR33663">
    <property type="entry name" value="COILED-COIL DOMAIN-CONTAINING PROTEIN 177"/>
    <property type="match status" value="1"/>
</dbReference>
<feature type="region of interest" description="Disordered" evidence="1">
    <location>
        <begin position="231"/>
        <end position="250"/>
    </location>
</feature>
<reference evidence="2" key="2">
    <citation type="submission" date="2017-05" db="UniProtKB">
        <authorList>
            <consortium name="EnsemblMetazoa"/>
        </authorList>
    </citation>
    <scope>IDENTIFICATION</scope>
</reference>
<dbReference type="InParanoid" id="A0A1X7VU91"/>
<feature type="region of interest" description="Disordered" evidence="1">
    <location>
        <begin position="308"/>
        <end position="329"/>
    </location>
</feature>
<gene>
    <name evidence="2" type="primary">105312116</name>
</gene>
<keyword evidence="3" id="KW-1185">Reference proteome</keyword>
<accession>A0A1X7VU91</accession>
<dbReference type="PANTHER" id="PTHR33663:SF2">
    <property type="entry name" value="COILED-COIL DOMAIN-CONTAINING PROTEIN 177"/>
    <property type="match status" value="1"/>
</dbReference>
<organism evidence="2">
    <name type="scientific">Amphimedon queenslandica</name>
    <name type="common">Sponge</name>
    <dbReference type="NCBI Taxonomy" id="400682"/>
    <lineage>
        <taxon>Eukaryota</taxon>
        <taxon>Metazoa</taxon>
        <taxon>Porifera</taxon>
        <taxon>Demospongiae</taxon>
        <taxon>Heteroscleromorpha</taxon>
        <taxon>Haplosclerida</taxon>
        <taxon>Niphatidae</taxon>
        <taxon>Amphimedon</taxon>
    </lineage>
</organism>
<evidence type="ECO:0000313" key="2">
    <source>
        <dbReference type="EnsemblMetazoa" id="Aqu2.1.43662_001"/>
    </source>
</evidence>
<dbReference type="AlphaFoldDB" id="A0A1X7VU91"/>
<sequence>MASLSEEKITLFNFEHPKFKETRYVLTSPRSLRACANLGLKPSELLPQSLDEFSVSEQTRPLKGSYLTAAYENFERERRTKLLKARKERHRIASNMQSDSNGVSRSITQPAPVGSSLLKDSTGRESEFFQFVQHPPATAAHYIPVKDQKILNGLMIRREQELSGGINCLSNSLKQERALSNKEILDETKHFNIKMRNATKETEFKKNKSFLEEESRLKEERLKAMVRHKDEKAESNIEMQQSIRRDKERWRKEKQRLKEIQVRLKTASMAAELEDWCHHVDKQNRTSITKASEASQRQLLQKKYHLQQKRHEKEMNHSKAMKKLSREEEKAREYSVKEIATKYERMDSIAKQKAEELSQSLMIAQHTAQLRDSIKGSYLSANLFKEGEKHARQYTALEGTSKKRLRHSWDPIHHQSTVVLG</sequence>
<dbReference type="EnsemblMetazoa" id="Aqu2.1.43662_001">
    <property type="protein sequence ID" value="Aqu2.1.43662_001"/>
    <property type="gene ID" value="Aqu2.1.43662"/>
</dbReference>
<name>A0A1X7VU91_AMPQE</name>
<evidence type="ECO:0000313" key="3">
    <source>
        <dbReference type="Proteomes" id="UP000007879"/>
    </source>
</evidence>
<dbReference type="Proteomes" id="UP000007879">
    <property type="component" value="Unassembled WGS sequence"/>
</dbReference>
<evidence type="ECO:0000256" key="1">
    <source>
        <dbReference type="SAM" id="MobiDB-lite"/>
    </source>
</evidence>
<protein>
    <submittedName>
        <fullName evidence="2">Uncharacterized protein</fullName>
    </submittedName>
</protein>
<dbReference type="STRING" id="400682.A0A1X7VU91"/>
<dbReference type="InterPro" id="IPR029090">
    <property type="entry name" value="DUF4659"/>
</dbReference>
<proteinExistence type="predicted"/>
<reference evidence="3" key="1">
    <citation type="journal article" date="2010" name="Nature">
        <title>The Amphimedon queenslandica genome and the evolution of animal complexity.</title>
        <authorList>
            <person name="Srivastava M."/>
            <person name="Simakov O."/>
            <person name="Chapman J."/>
            <person name="Fahey B."/>
            <person name="Gauthier M.E."/>
            <person name="Mitros T."/>
            <person name="Richards G.S."/>
            <person name="Conaco C."/>
            <person name="Dacre M."/>
            <person name="Hellsten U."/>
            <person name="Larroux C."/>
            <person name="Putnam N.H."/>
            <person name="Stanke M."/>
            <person name="Adamska M."/>
            <person name="Darling A."/>
            <person name="Degnan S.M."/>
            <person name="Oakley T.H."/>
            <person name="Plachetzki D.C."/>
            <person name="Zhai Y."/>
            <person name="Adamski M."/>
            <person name="Calcino A."/>
            <person name="Cummins S.F."/>
            <person name="Goodstein D.M."/>
            <person name="Harris C."/>
            <person name="Jackson D.J."/>
            <person name="Leys S.P."/>
            <person name="Shu S."/>
            <person name="Woodcroft B.J."/>
            <person name="Vervoort M."/>
            <person name="Kosik K.S."/>
            <person name="Manning G."/>
            <person name="Degnan B.M."/>
            <person name="Rokhsar D.S."/>
        </authorList>
    </citation>
    <scope>NUCLEOTIDE SEQUENCE [LARGE SCALE GENOMIC DNA]</scope>
</reference>